<dbReference type="EMBL" id="VFPH01000001">
    <property type="protein sequence ID" value="TQM43925.1"/>
    <property type="molecule type" value="Genomic_DNA"/>
</dbReference>
<evidence type="ECO:0000256" key="1">
    <source>
        <dbReference type="SAM" id="Phobius"/>
    </source>
</evidence>
<protein>
    <submittedName>
        <fullName evidence="2">Uncharacterized protein</fullName>
    </submittedName>
</protein>
<evidence type="ECO:0000313" key="3">
    <source>
        <dbReference type="Proteomes" id="UP000319818"/>
    </source>
</evidence>
<keyword evidence="1" id="KW-0812">Transmembrane</keyword>
<dbReference type="Proteomes" id="UP000319818">
    <property type="component" value="Unassembled WGS sequence"/>
</dbReference>
<feature type="transmembrane region" description="Helical" evidence="1">
    <location>
        <begin position="47"/>
        <end position="65"/>
    </location>
</feature>
<proteinExistence type="predicted"/>
<feature type="transmembrane region" description="Helical" evidence="1">
    <location>
        <begin position="7"/>
        <end position="27"/>
    </location>
</feature>
<dbReference type="AlphaFoldDB" id="A0A543GCW4"/>
<evidence type="ECO:0000313" key="2">
    <source>
        <dbReference type="EMBL" id="TQM43925.1"/>
    </source>
</evidence>
<gene>
    <name evidence="2" type="ORF">FB388_1283</name>
</gene>
<keyword evidence="1" id="KW-0472">Membrane</keyword>
<sequence>MPRRPWVSPAIILLILFAFEIGVAIVFNPASRSPDDLLSKLSDAGLSVAVVTVAGAFATGFFKVLDERQLRDQERRKVFHELIDEYNQVKGVRRGLAALGVHKQRTRSLSSDETKELRAAMAKLNDAQLRFEAIKREVEQSNLFRRNADVARELREVEHFINRCVLDKWENYGGDIWEDASPSVLGNLGLATSMTAGFKSHVKQPLDRLTNILHEELFGRPGVWRRLVERRQHTAGFNIAQQTGNAQDQCDEE</sequence>
<comment type="caution">
    <text evidence="2">The sequence shown here is derived from an EMBL/GenBank/DDBJ whole genome shotgun (WGS) entry which is preliminary data.</text>
</comment>
<accession>A0A543GCW4</accession>
<keyword evidence="1" id="KW-1133">Transmembrane helix</keyword>
<keyword evidence="3" id="KW-1185">Reference proteome</keyword>
<organism evidence="2 3">
    <name type="scientific">Pseudonocardia cypriaca</name>
    <dbReference type="NCBI Taxonomy" id="882449"/>
    <lineage>
        <taxon>Bacteria</taxon>
        <taxon>Bacillati</taxon>
        <taxon>Actinomycetota</taxon>
        <taxon>Actinomycetes</taxon>
        <taxon>Pseudonocardiales</taxon>
        <taxon>Pseudonocardiaceae</taxon>
        <taxon>Pseudonocardia</taxon>
    </lineage>
</organism>
<name>A0A543GCW4_9PSEU</name>
<reference evidence="2 3" key="1">
    <citation type="submission" date="2019-06" db="EMBL/GenBank/DDBJ databases">
        <title>Sequencing the genomes of 1000 actinobacteria strains.</title>
        <authorList>
            <person name="Klenk H.-P."/>
        </authorList>
    </citation>
    <scope>NUCLEOTIDE SEQUENCE [LARGE SCALE GENOMIC DNA]</scope>
    <source>
        <strain evidence="2 3">DSM 45511</strain>
    </source>
</reference>